<keyword evidence="2" id="KW-1185">Reference proteome</keyword>
<proteinExistence type="predicted"/>
<sequence>MDPGIPLCAYRLPMFRRETHNSIYHIEITSKSGMDQCMKQKTWLGTMPCHRRFRCRARISQLNISEEEAPFALHTQYSNARLDSGWNV</sequence>
<dbReference type="Proteomes" id="UP001054945">
    <property type="component" value="Unassembled WGS sequence"/>
</dbReference>
<dbReference type="EMBL" id="BPLR01000111">
    <property type="protein sequence ID" value="GIY92199.1"/>
    <property type="molecule type" value="Genomic_DNA"/>
</dbReference>
<evidence type="ECO:0000313" key="1">
    <source>
        <dbReference type="EMBL" id="GIY92199.1"/>
    </source>
</evidence>
<name>A0AAV4XC70_CAEEX</name>
<evidence type="ECO:0000313" key="2">
    <source>
        <dbReference type="Proteomes" id="UP001054945"/>
    </source>
</evidence>
<accession>A0AAV4XC70</accession>
<organism evidence="1 2">
    <name type="scientific">Caerostris extrusa</name>
    <name type="common">Bark spider</name>
    <name type="synonym">Caerostris bankana</name>
    <dbReference type="NCBI Taxonomy" id="172846"/>
    <lineage>
        <taxon>Eukaryota</taxon>
        <taxon>Metazoa</taxon>
        <taxon>Ecdysozoa</taxon>
        <taxon>Arthropoda</taxon>
        <taxon>Chelicerata</taxon>
        <taxon>Arachnida</taxon>
        <taxon>Araneae</taxon>
        <taxon>Araneomorphae</taxon>
        <taxon>Entelegynae</taxon>
        <taxon>Araneoidea</taxon>
        <taxon>Araneidae</taxon>
        <taxon>Caerostris</taxon>
    </lineage>
</organism>
<gene>
    <name evidence="1" type="ORF">CEXT_117391</name>
</gene>
<reference evidence="1 2" key="1">
    <citation type="submission" date="2021-06" db="EMBL/GenBank/DDBJ databases">
        <title>Caerostris extrusa draft genome.</title>
        <authorList>
            <person name="Kono N."/>
            <person name="Arakawa K."/>
        </authorList>
    </citation>
    <scope>NUCLEOTIDE SEQUENCE [LARGE SCALE GENOMIC DNA]</scope>
</reference>
<comment type="caution">
    <text evidence="1">The sequence shown here is derived from an EMBL/GenBank/DDBJ whole genome shotgun (WGS) entry which is preliminary data.</text>
</comment>
<protein>
    <submittedName>
        <fullName evidence="1">Uncharacterized protein</fullName>
    </submittedName>
</protein>
<dbReference type="AlphaFoldDB" id="A0AAV4XC70"/>